<gene>
    <name evidence="2" type="ORF">Naga_100006g83</name>
</gene>
<evidence type="ECO:0000256" key="1">
    <source>
        <dbReference type="SAM" id="MobiDB-lite"/>
    </source>
</evidence>
<sequence length="171" mass="19914">MGIMQGILEEPSKVGRSVSSEVGKAHKNSEQDSVVGSTRMKDSGRKRLRCGYEDARRFHIPCFYITSHLGDPYAVTGIYRLHGHLHLGEIWAFFKALDKSKDSMRGPGQHEPHTKLLLRRYRHVPRTGTAEWEHSTAFVLSFVADGYTSRRRIYWLTRTFPIRWERIRRFP</sequence>
<reference evidence="2 3" key="1">
    <citation type="journal article" date="2014" name="Mol. Plant">
        <title>Chromosome Scale Genome Assembly and Transcriptome Profiling of Nannochloropsis gaditana in Nitrogen Depletion.</title>
        <authorList>
            <person name="Corteggiani Carpinelli E."/>
            <person name="Telatin A."/>
            <person name="Vitulo N."/>
            <person name="Forcato C."/>
            <person name="D'Angelo M."/>
            <person name="Schiavon R."/>
            <person name="Vezzi A."/>
            <person name="Giacometti G.M."/>
            <person name="Morosinotto T."/>
            <person name="Valle G."/>
        </authorList>
    </citation>
    <scope>NUCLEOTIDE SEQUENCE [LARGE SCALE GENOMIC DNA]</scope>
    <source>
        <strain evidence="2 3">B-31</strain>
    </source>
</reference>
<protein>
    <submittedName>
        <fullName evidence="2">Uncharacterized protein</fullName>
    </submittedName>
</protein>
<comment type="caution">
    <text evidence="2">The sequence shown here is derived from an EMBL/GenBank/DDBJ whole genome shotgun (WGS) entry which is preliminary data.</text>
</comment>
<feature type="region of interest" description="Disordered" evidence="1">
    <location>
        <begin position="13"/>
        <end position="40"/>
    </location>
</feature>
<evidence type="ECO:0000313" key="2">
    <source>
        <dbReference type="EMBL" id="EWM29512.1"/>
    </source>
</evidence>
<dbReference type="AlphaFoldDB" id="W7TTR0"/>
<accession>W7TTR0</accession>
<evidence type="ECO:0000313" key="3">
    <source>
        <dbReference type="Proteomes" id="UP000019335"/>
    </source>
</evidence>
<dbReference type="Proteomes" id="UP000019335">
    <property type="component" value="Chromosome 2"/>
</dbReference>
<dbReference type="EMBL" id="AZIL01000126">
    <property type="protein sequence ID" value="EWM29512.1"/>
    <property type="molecule type" value="Genomic_DNA"/>
</dbReference>
<proteinExistence type="predicted"/>
<name>W7TTR0_9STRA</name>
<keyword evidence="3" id="KW-1185">Reference proteome</keyword>
<organism evidence="2 3">
    <name type="scientific">Nannochloropsis gaditana</name>
    <dbReference type="NCBI Taxonomy" id="72520"/>
    <lineage>
        <taxon>Eukaryota</taxon>
        <taxon>Sar</taxon>
        <taxon>Stramenopiles</taxon>
        <taxon>Ochrophyta</taxon>
        <taxon>Eustigmatophyceae</taxon>
        <taxon>Eustigmatales</taxon>
        <taxon>Monodopsidaceae</taxon>
        <taxon>Nannochloropsis</taxon>
    </lineage>
</organism>